<dbReference type="CDD" id="cd00075">
    <property type="entry name" value="HATPase"/>
    <property type="match status" value="1"/>
</dbReference>
<keyword evidence="5" id="KW-0808">Transferase</keyword>
<dbReference type="SMART" id="SM00388">
    <property type="entry name" value="HisKA"/>
    <property type="match status" value="1"/>
</dbReference>
<dbReference type="GO" id="GO:0000155">
    <property type="term" value="F:phosphorelay sensor kinase activity"/>
    <property type="evidence" value="ECO:0007669"/>
    <property type="project" value="InterPro"/>
</dbReference>
<dbReference type="STRING" id="365046.Rta_35450"/>
<evidence type="ECO:0000313" key="11">
    <source>
        <dbReference type="Proteomes" id="UP000008385"/>
    </source>
</evidence>
<evidence type="ECO:0000256" key="3">
    <source>
        <dbReference type="ARBA" id="ARBA00012438"/>
    </source>
</evidence>
<dbReference type="SUPFAM" id="SSF47384">
    <property type="entry name" value="Homodimeric domain of signal transducing histidine kinase"/>
    <property type="match status" value="1"/>
</dbReference>
<name>F5Y0R4_RAMTT</name>
<dbReference type="PANTHER" id="PTHR43711:SF1">
    <property type="entry name" value="HISTIDINE KINASE 1"/>
    <property type="match status" value="1"/>
</dbReference>
<accession>F5Y0R4</accession>
<dbReference type="InterPro" id="IPR036097">
    <property type="entry name" value="HisK_dim/P_sf"/>
</dbReference>
<dbReference type="InterPro" id="IPR004358">
    <property type="entry name" value="Sig_transdc_His_kin-like_C"/>
</dbReference>
<dbReference type="eggNOG" id="COG2205">
    <property type="taxonomic scope" value="Bacteria"/>
</dbReference>
<dbReference type="InterPro" id="IPR050736">
    <property type="entry name" value="Sensor_HK_Regulatory"/>
</dbReference>
<evidence type="ECO:0000313" key="10">
    <source>
        <dbReference type="EMBL" id="AEG94658.1"/>
    </source>
</evidence>
<dbReference type="InterPro" id="IPR036890">
    <property type="entry name" value="HATPase_C_sf"/>
</dbReference>
<dbReference type="Proteomes" id="UP000008385">
    <property type="component" value="Chromosome"/>
</dbReference>
<evidence type="ECO:0000256" key="5">
    <source>
        <dbReference type="ARBA" id="ARBA00022679"/>
    </source>
</evidence>
<sequence>MSTPPSPAASAAQERPSEPVAVNGEAGLRERIVELEAAVRARDDFLALAAHELRSPLNTLALRLAVLERMAANNADQPLRDEIQRARRSADRYVRRAVVLLDVSRLNTGQLEPARSPVDIRQLVEDAVDAYRDDAQFQGVTLRAEVDDDGVGWWDAHMAEEILCNLISNALKYGQHTPVRVRAAVQDNTARFEVADQGPGIDAAHVDRIFEKFERIVHGTHYRGGFGLGLWIVGRMVAAHGGSIQVESQAGRGSVFRVTLPMGHDNGRS</sequence>
<evidence type="ECO:0000256" key="7">
    <source>
        <dbReference type="ARBA" id="ARBA00023012"/>
    </source>
</evidence>
<dbReference type="PANTHER" id="PTHR43711">
    <property type="entry name" value="TWO-COMPONENT HISTIDINE KINASE"/>
    <property type="match status" value="1"/>
</dbReference>
<reference evidence="10 11" key="2">
    <citation type="journal article" date="2011" name="PLoS ONE">
        <title>The Cyst-Dividing Bacterium Ramlibacter tataouinensis TTB310 Genome Reveals a Well-Stocked Toolbox for Adaptation to a Desert Environment.</title>
        <authorList>
            <person name="De Luca G."/>
            <person name="Barakat M."/>
            <person name="Ortet P."/>
            <person name="Fochesato S."/>
            <person name="Jourlin-Castelli C."/>
            <person name="Ansaldi M."/>
            <person name="Py B."/>
            <person name="Fichant G."/>
            <person name="Coutinho P.M."/>
            <person name="Voulhoux R."/>
            <person name="Bastien O."/>
            <person name="Marechal E."/>
            <person name="Henrissat B."/>
            <person name="Quentin Y."/>
            <person name="Noirot P."/>
            <person name="Filloux A."/>
            <person name="Mejean V."/>
            <person name="Dubow M.S."/>
            <person name="Barras F."/>
            <person name="Barbe V."/>
            <person name="Weissenbach J."/>
            <person name="Mihalcescu I."/>
            <person name="Vermeglio A."/>
            <person name="Achouak W."/>
            <person name="Heulin T."/>
        </authorList>
    </citation>
    <scope>NUCLEOTIDE SEQUENCE [LARGE SCALE GENOMIC DNA]</scope>
    <source>
        <strain evidence="11">ATCC BAA-407 / DSM 14655 / LMG 21543 / TTB310</strain>
    </source>
</reference>
<feature type="region of interest" description="Disordered" evidence="8">
    <location>
        <begin position="1"/>
        <end position="23"/>
    </location>
</feature>
<dbReference type="SUPFAM" id="SSF55874">
    <property type="entry name" value="ATPase domain of HSP90 chaperone/DNA topoisomerase II/histidine kinase"/>
    <property type="match status" value="1"/>
</dbReference>
<reference evidence="11" key="1">
    <citation type="submission" date="2006-01" db="EMBL/GenBank/DDBJ databases">
        <title>Genome of the cyst-dividing bacterium Ramlibacter tataouinensis.</title>
        <authorList>
            <person name="Barakat M."/>
            <person name="Ortet P."/>
            <person name="De Luca G."/>
            <person name="Jourlin-Castelli C."/>
            <person name="Ansaldi M."/>
            <person name="Py B."/>
            <person name="Fichant G."/>
            <person name="Coutinho P."/>
            <person name="Voulhoux R."/>
            <person name="Bastien O."/>
            <person name="Roy S."/>
            <person name="Marechal E."/>
            <person name="Henrissat B."/>
            <person name="Quentin Y."/>
            <person name="Noirot P."/>
            <person name="Filloux A."/>
            <person name="Mejean V."/>
            <person name="DuBow M."/>
            <person name="Barras F."/>
            <person name="Heulin T."/>
        </authorList>
    </citation>
    <scope>NUCLEOTIDE SEQUENCE [LARGE SCALE GENOMIC DNA]</scope>
    <source>
        <strain evidence="11">ATCC BAA-407 / DSM 14655 / LMG 21543 / TTB310</strain>
    </source>
</reference>
<keyword evidence="6 10" id="KW-0418">Kinase</keyword>
<dbReference type="EMBL" id="CP000245">
    <property type="protein sequence ID" value="AEG94658.1"/>
    <property type="molecule type" value="Genomic_DNA"/>
</dbReference>
<dbReference type="Pfam" id="PF02518">
    <property type="entry name" value="HATPase_c"/>
    <property type="match status" value="1"/>
</dbReference>
<dbReference type="InterPro" id="IPR003594">
    <property type="entry name" value="HATPase_dom"/>
</dbReference>
<dbReference type="PRINTS" id="PR00344">
    <property type="entry name" value="BCTRLSENSOR"/>
</dbReference>
<keyword evidence="4" id="KW-0597">Phosphoprotein</keyword>
<dbReference type="Gene3D" id="1.10.287.130">
    <property type="match status" value="1"/>
</dbReference>
<evidence type="ECO:0000256" key="8">
    <source>
        <dbReference type="SAM" id="MobiDB-lite"/>
    </source>
</evidence>
<evidence type="ECO:0000259" key="9">
    <source>
        <dbReference type="PROSITE" id="PS50109"/>
    </source>
</evidence>
<dbReference type="HOGENOM" id="CLU_000445_89_3_4"/>
<dbReference type="SMART" id="SM00387">
    <property type="entry name" value="HATPase_c"/>
    <property type="match status" value="1"/>
</dbReference>
<gene>
    <name evidence="10" type="ordered locus">Rta_35450</name>
</gene>
<evidence type="ECO:0000256" key="4">
    <source>
        <dbReference type="ARBA" id="ARBA00022553"/>
    </source>
</evidence>
<proteinExistence type="predicted"/>
<comment type="subcellular location">
    <subcellularLocation>
        <location evidence="2">Cell inner membrane</location>
        <topology evidence="2">Multi-pass membrane protein</topology>
    </subcellularLocation>
</comment>
<dbReference type="Gene3D" id="3.30.565.10">
    <property type="entry name" value="Histidine kinase-like ATPase, C-terminal domain"/>
    <property type="match status" value="1"/>
</dbReference>
<protein>
    <recommendedName>
        <fullName evidence="3">histidine kinase</fullName>
        <ecNumber evidence="3">2.7.13.3</ecNumber>
    </recommendedName>
</protein>
<dbReference type="KEGG" id="rta:Rta_35450"/>
<dbReference type="OrthoDB" id="6114847at2"/>
<keyword evidence="7" id="KW-0902">Two-component regulatory system</keyword>
<dbReference type="FunFam" id="3.30.565.10:FF:000006">
    <property type="entry name" value="Sensor histidine kinase WalK"/>
    <property type="match status" value="1"/>
</dbReference>
<dbReference type="InterPro" id="IPR005467">
    <property type="entry name" value="His_kinase_dom"/>
</dbReference>
<dbReference type="PROSITE" id="PS50109">
    <property type="entry name" value="HIS_KIN"/>
    <property type="match status" value="1"/>
</dbReference>
<dbReference type="GO" id="GO:0005886">
    <property type="term" value="C:plasma membrane"/>
    <property type="evidence" value="ECO:0007669"/>
    <property type="project" value="UniProtKB-SubCell"/>
</dbReference>
<dbReference type="Pfam" id="PF00512">
    <property type="entry name" value="HisKA"/>
    <property type="match status" value="1"/>
</dbReference>
<dbReference type="CDD" id="cd00082">
    <property type="entry name" value="HisKA"/>
    <property type="match status" value="1"/>
</dbReference>
<dbReference type="InterPro" id="IPR003661">
    <property type="entry name" value="HisK_dim/P_dom"/>
</dbReference>
<dbReference type="RefSeq" id="WP_013902889.1">
    <property type="nucleotide sequence ID" value="NC_015677.1"/>
</dbReference>
<evidence type="ECO:0000256" key="2">
    <source>
        <dbReference type="ARBA" id="ARBA00004429"/>
    </source>
</evidence>
<dbReference type="AlphaFoldDB" id="F5Y0R4"/>
<dbReference type="EC" id="2.7.13.3" evidence="3"/>
<organism evidence="10 11">
    <name type="scientific">Ramlibacter tataouinensis (strain ATCC BAA-407 / DSM 14655 / LMG 21543 / TTB310)</name>
    <dbReference type="NCBI Taxonomy" id="365046"/>
    <lineage>
        <taxon>Bacteria</taxon>
        <taxon>Pseudomonadati</taxon>
        <taxon>Pseudomonadota</taxon>
        <taxon>Betaproteobacteria</taxon>
        <taxon>Burkholderiales</taxon>
        <taxon>Comamonadaceae</taxon>
        <taxon>Ramlibacter</taxon>
    </lineage>
</organism>
<feature type="domain" description="Histidine kinase" evidence="9">
    <location>
        <begin position="48"/>
        <end position="264"/>
    </location>
</feature>
<keyword evidence="11" id="KW-1185">Reference proteome</keyword>
<evidence type="ECO:0000256" key="6">
    <source>
        <dbReference type="ARBA" id="ARBA00022777"/>
    </source>
</evidence>
<comment type="catalytic activity">
    <reaction evidence="1">
        <text>ATP + protein L-histidine = ADP + protein N-phospho-L-histidine.</text>
        <dbReference type="EC" id="2.7.13.3"/>
    </reaction>
</comment>
<evidence type="ECO:0000256" key="1">
    <source>
        <dbReference type="ARBA" id="ARBA00000085"/>
    </source>
</evidence>